<dbReference type="Proteomes" id="UP001604277">
    <property type="component" value="Unassembled WGS sequence"/>
</dbReference>
<name>A0ABD1PVX1_9LAMI</name>
<accession>A0ABD1PVX1</accession>
<evidence type="ECO:0000313" key="3">
    <source>
        <dbReference type="Proteomes" id="UP001604277"/>
    </source>
</evidence>
<gene>
    <name evidence="2" type="ORF">Fot_51601</name>
</gene>
<evidence type="ECO:0000313" key="2">
    <source>
        <dbReference type="EMBL" id="KAL2468076.1"/>
    </source>
</evidence>
<reference evidence="3" key="1">
    <citation type="submission" date="2024-07" db="EMBL/GenBank/DDBJ databases">
        <title>Two chromosome-level genome assemblies of Korean endemic species Abeliophyllum distichum and Forsythia ovata (Oleaceae).</title>
        <authorList>
            <person name="Jang H."/>
        </authorList>
    </citation>
    <scope>NUCLEOTIDE SEQUENCE [LARGE SCALE GENOMIC DNA]</scope>
</reference>
<dbReference type="AlphaFoldDB" id="A0ABD1PVX1"/>
<sequence length="118" mass="13291">MKKISPRRTSIREKLSSMKKMRLAIAKEGELTIGTIDDIQKLHIRSIALGEHAAKGSNALKKNLEAQKSPQTHPLPHYPSSTRRCKQLLQSWSHKKYSLQQLTTLSFNPIISTTTSLS</sequence>
<keyword evidence="3" id="KW-1185">Reference proteome</keyword>
<feature type="region of interest" description="Disordered" evidence="1">
    <location>
        <begin position="59"/>
        <end position="81"/>
    </location>
</feature>
<comment type="caution">
    <text evidence="2">The sequence shown here is derived from an EMBL/GenBank/DDBJ whole genome shotgun (WGS) entry which is preliminary data.</text>
</comment>
<proteinExistence type="predicted"/>
<dbReference type="EMBL" id="JBFOLJ010000017">
    <property type="protein sequence ID" value="KAL2468076.1"/>
    <property type="molecule type" value="Genomic_DNA"/>
</dbReference>
<organism evidence="2 3">
    <name type="scientific">Forsythia ovata</name>
    <dbReference type="NCBI Taxonomy" id="205694"/>
    <lineage>
        <taxon>Eukaryota</taxon>
        <taxon>Viridiplantae</taxon>
        <taxon>Streptophyta</taxon>
        <taxon>Embryophyta</taxon>
        <taxon>Tracheophyta</taxon>
        <taxon>Spermatophyta</taxon>
        <taxon>Magnoliopsida</taxon>
        <taxon>eudicotyledons</taxon>
        <taxon>Gunneridae</taxon>
        <taxon>Pentapetalae</taxon>
        <taxon>asterids</taxon>
        <taxon>lamiids</taxon>
        <taxon>Lamiales</taxon>
        <taxon>Oleaceae</taxon>
        <taxon>Forsythieae</taxon>
        <taxon>Forsythia</taxon>
    </lineage>
</organism>
<protein>
    <submittedName>
        <fullName evidence="2">CPSF A subunit region domain-containing protein</fullName>
    </submittedName>
</protein>
<evidence type="ECO:0000256" key="1">
    <source>
        <dbReference type="SAM" id="MobiDB-lite"/>
    </source>
</evidence>